<dbReference type="PANTHER" id="PTHR43798">
    <property type="entry name" value="MONOACYLGLYCEROL LIPASE"/>
    <property type="match status" value="1"/>
</dbReference>
<dbReference type="Gene3D" id="3.40.50.1820">
    <property type="entry name" value="alpha/beta hydrolase"/>
    <property type="match status" value="1"/>
</dbReference>
<feature type="transmembrane region" description="Helical" evidence="1">
    <location>
        <begin position="12"/>
        <end position="31"/>
    </location>
</feature>
<keyword evidence="3" id="KW-0378">Hydrolase</keyword>
<evidence type="ECO:0000313" key="3">
    <source>
        <dbReference type="EMBL" id="AEJ61064.1"/>
    </source>
</evidence>
<keyword evidence="4" id="KW-1185">Reference proteome</keyword>
<dbReference type="KEGG" id="stq:Spith_0788"/>
<dbReference type="EMBL" id="CP002903">
    <property type="protein sequence ID" value="AEJ61064.1"/>
    <property type="molecule type" value="Genomic_DNA"/>
</dbReference>
<dbReference type="InterPro" id="IPR000073">
    <property type="entry name" value="AB_hydrolase_1"/>
</dbReference>
<keyword evidence="1" id="KW-0472">Membrane</keyword>
<sequence length="358" mass="40113">MSGRAGKTLRVLLLVTGVLTVVVLAFGVYIVRYEVPENEVLIHAGITEKTTVVGEVSFNYVEGPTNGPALLLLHAQTLDWHSYRKVLPDLGSRFHVFAVTYPGHGKTTVPDDYPMTAERIGTDLATFIETIIGEPVYATGNSAGGLLAVWLAANRPDLIRAIALEDPPLFSSEYPEVRRTVSYKLFRKAHEALRDPGFDGDFLDYWVQHGKEFFSTYTGPLSQYLLRLLVSLYRALNPGKPLELPFLPVTVQEMLRGLDRYDARFGASFYTGEWNRGFDHAEALQRITCPVLLIHANFDYLEDDTLNGAMTQEQAEHAVSLLGHGADVRYERVDSAHVVHLERPGLFVRMIEDFFLMP</sequence>
<protein>
    <submittedName>
        <fullName evidence="3">Alpha/beta hydrolase fold containing protein</fullName>
    </submittedName>
</protein>
<feature type="domain" description="AB hydrolase-1" evidence="2">
    <location>
        <begin position="68"/>
        <end position="177"/>
    </location>
</feature>
<dbReference type="ESTHER" id="spitz-g0gb40">
    <property type="family name" value="Zearalenone-hydrolase-fam2"/>
</dbReference>
<dbReference type="SMR" id="G0GB40"/>
<dbReference type="OrthoDB" id="9775557at2"/>
<evidence type="ECO:0000259" key="2">
    <source>
        <dbReference type="Pfam" id="PF00561"/>
    </source>
</evidence>
<dbReference type="Proteomes" id="UP000007254">
    <property type="component" value="Chromosome"/>
</dbReference>
<dbReference type="GO" id="GO:0016787">
    <property type="term" value="F:hydrolase activity"/>
    <property type="evidence" value="ECO:0007669"/>
    <property type="project" value="UniProtKB-KW"/>
</dbReference>
<evidence type="ECO:0000256" key="1">
    <source>
        <dbReference type="SAM" id="Phobius"/>
    </source>
</evidence>
<dbReference type="AlphaFoldDB" id="G0GB40"/>
<evidence type="ECO:0000313" key="4">
    <source>
        <dbReference type="Proteomes" id="UP000007254"/>
    </source>
</evidence>
<keyword evidence="1" id="KW-1133">Transmembrane helix</keyword>
<dbReference type="SUPFAM" id="SSF53474">
    <property type="entry name" value="alpha/beta-Hydrolases"/>
    <property type="match status" value="1"/>
</dbReference>
<dbReference type="PANTHER" id="PTHR43798:SF33">
    <property type="entry name" value="HYDROLASE, PUTATIVE (AFU_ORTHOLOGUE AFUA_2G14860)-RELATED"/>
    <property type="match status" value="1"/>
</dbReference>
<dbReference type="RefSeq" id="WP_014624441.1">
    <property type="nucleotide sequence ID" value="NC_017583.1"/>
</dbReference>
<dbReference type="STRING" id="869211.Spith_0788"/>
<accession>G0GB40</accession>
<proteinExistence type="predicted"/>
<keyword evidence="1" id="KW-0812">Transmembrane</keyword>
<reference evidence="3 4" key="1">
    <citation type="submission" date="2011-06" db="EMBL/GenBank/DDBJ databases">
        <title>The complete genome of Spirochaeta thermophila DSM 6578.</title>
        <authorList>
            <consortium name="US DOE Joint Genome Institute (JGI-PGF)"/>
            <person name="Lucas S."/>
            <person name="Lapidus A."/>
            <person name="Bruce D."/>
            <person name="Goodwin L."/>
            <person name="Pitluck S."/>
            <person name="Peters L."/>
            <person name="Kyrpides N."/>
            <person name="Mavromatis K."/>
            <person name="Ivanova N."/>
            <person name="Mikailova N."/>
            <person name="Pagani I."/>
            <person name="Chertkov O."/>
            <person name="Detter J.C."/>
            <person name="Tapia R."/>
            <person name="Han C."/>
            <person name="Land M."/>
            <person name="Hauser L."/>
            <person name="Markowitz V."/>
            <person name="Cheng J.-F."/>
            <person name="Hugenholtz P."/>
            <person name="Woyke T."/>
            <person name="Wu D."/>
            <person name="Spring S."/>
            <person name="Merkhoffer B."/>
            <person name="Schneider S."/>
            <person name="Klenk H.-P."/>
            <person name="Eisen J.A."/>
        </authorList>
    </citation>
    <scope>NUCLEOTIDE SEQUENCE [LARGE SCALE GENOMIC DNA]</scope>
    <source>
        <strain evidence="4">ATCC 700085 / DSM 6578 / Z-1203</strain>
    </source>
</reference>
<gene>
    <name evidence="3" type="ordered locus">Spith_0788</name>
</gene>
<dbReference type="Pfam" id="PF00561">
    <property type="entry name" value="Abhydrolase_1"/>
    <property type="match status" value="1"/>
</dbReference>
<name>G0GB40_WINT7</name>
<dbReference type="HOGENOM" id="CLU_067813_0_0_12"/>
<dbReference type="InterPro" id="IPR029058">
    <property type="entry name" value="AB_hydrolase_fold"/>
</dbReference>
<dbReference type="GO" id="GO:0016020">
    <property type="term" value="C:membrane"/>
    <property type="evidence" value="ECO:0007669"/>
    <property type="project" value="TreeGrafter"/>
</dbReference>
<dbReference type="InterPro" id="IPR050266">
    <property type="entry name" value="AB_hydrolase_sf"/>
</dbReference>
<organism evidence="3 4">
    <name type="scientific">Winmispira thermophila (strain ATCC 700085 / DSM 6578 / Z-1203)</name>
    <name type="common">Spirochaeta thermophila</name>
    <dbReference type="NCBI Taxonomy" id="869211"/>
    <lineage>
        <taxon>Bacteria</taxon>
        <taxon>Pseudomonadati</taxon>
        <taxon>Spirochaetota</taxon>
        <taxon>Spirochaetia</taxon>
        <taxon>Winmispirales</taxon>
        <taxon>Winmispiraceae</taxon>
        <taxon>Winmispira</taxon>
    </lineage>
</organism>